<proteinExistence type="predicted"/>
<name>A0A7U2FGU8_PHANO</name>
<dbReference type="Proteomes" id="UP000663193">
    <property type="component" value="Chromosome 18"/>
</dbReference>
<evidence type="ECO:0000259" key="1">
    <source>
        <dbReference type="Pfam" id="PF06985"/>
    </source>
</evidence>
<dbReference type="PANTHER" id="PTHR24148:SF73">
    <property type="entry name" value="HET DOMAIN PROTEIN (AFU_ORTHOLOGUE AFUA_8G01020)"/>
    <property type="match status" value="1"/>
</dbReference>
<dbReference type="VEuPathDB" id="FungiDB:JI435_109610"/>
<sequence length="667" mass="75100">MQLRRSDSLITGPIEHIKTMATGSGQTPDRDVIGSYVEEEQKIISRPGPYRYQTLDSKSNEIRLLRIPKKTTNPSTPLQYTLFHTSLKDSSNFLALSYCWGSHTLSHTMTINNHSMPITESLATALASLQSQSHDILLWADAICINQHDPIEKTSQVQLMRDIYQTASQVIIWLGPATPDTYYTVREMRKLGDELIGLGLWDLSSEELLRWDEDGDGESSAATKQAISKMRDQHLKMARRDEYPFWWIMSNLGESGWFHRIWCIQECTNARVATFRCGHDEVDFTRLWAVALYFRIFSSRSHPDVHGDVQAFWKDNWLTNMLSDALPTTLIGIRRKYLVSGGHDLRTLLDRVIVKDSKSQRIDATDPRDRVFALLGIANDEAAKEIVADYTLSCEQAYIMTATALLRHGHDDVLSLCRQRGVCTDLPSWVPDWSADLRKPWSVWHTTSRLYAASGPSKLLLSPIQDLFFPYLTLPSLFIDTIASLGHTFTPGLDDQISWPSLRPYFADISLFLAQSTRYTAQEKEEAEWRIPVGDTEVAETNSQMVRATPNSHMKAGHAVAKAMASETGAVDELVKENFLAFACYRCQMGRMYDSQVCVSEKGLVGLCPVGSRVGDEIMIIAGARVPYIVRKAGGGTYKLIGESYMHGIMDGEAMLNSRSMEDIVLC</sequence>
<dbReference type="AlphaFoldDB" id="A0A7U2FGU8"/>
<dbReference type="InterPro" id="IPR052895">
    <property type="entry name" value="HetReg/Transcr_Mod"/>
</dbReference>
<dbReference type="OrthoDB" id="3553147at2759"/>
<evidence type="ECO:0000313" key="3">
    <source>
        <dbReference type="Proteomes" id="UP000663193"/>
    </source>
</evidence>
<feature type="domain" description="Heterokaryon incompatibility" evidence="1">
    <location>
        <begin position="93"/>
        <end position="266"/>
    </location>
</feature>
<accession>A0A7U2FGU8</accession>
<dbReference type="EMBL" id="CP069040">
    <property type="protein sequence ID" value="QRD05039.1"/>
    <property type="molecule type" value="Genomic_DNA"/>
</dbReference>
<protein>
    <recommendedName>
        <fullName evidence="1">Heterokaryon incompatibility domain-containing protein</fullName>
    </recommendedName>
</protein>
<dbReference type="PANTHER" id="PTHR24148">
    <property type="entry name" value="ANKYRIN REPEAT DOMAIN-CONTAINING PROTEIN 39 HOMOLOG-RELATED"/>
    <property type="match status" value="1"/>
</dbReference>
<dbReference type="Pfam" id="PF26639">
    <property type="entry name" value="Het-6_barrel"/>
    <property type="match status" value="1"/>
</dbReference>
<gene>
    <name evidence="2" type="ORF">JI435_109610</name>
</gene>
<reference evidence="3" key="1">
    <citation type="journal article" date="2021" name="BMC Genomics">
        <title>Chromosome-level genome assembly and manually-curated proteome of model necrotroph Parastagonospora nodorum Sn15 reveals a genome-wide trove of candidate effector homologs, and redundancy of virulence-related functions within an accessory chromosome.</title>
        <authorList>
            <person name="Bertazzoni S."/>
            <person name="Jones D.A.B."/>
            <person name="Phan H.T."/>
            <person name="Tan K.-C."/>
            <person name="Hane J.K."/>
        </authorList>
    </citation>
    <scope>NUCLEOTIDE SEQUENCE [LARGE SCALE GENOMIC DNA]</scope>
    <source>
        <strain evidence="3">SN15 / ATCC MYA-4574 / FGSC 10173)</strain>
    </source>
</reference>
<organism evidence="2 3">
    <name type="scientific">Phaeosphaeria nodorum (strain SN15 / ATCC MYA-4574 / FGSC 10173)</name>
    <name type="common">Glume blotch fungus</name>
    <name type="synonym">Parastagonospora nodorum</name>
    <dbReference type="NCBI Taxonomy" id="321614"/>
    <lineage>
        <taxon>Eukaryota</taxon>
        <taxon>Fungi</taxon>
        <taxon>Dikarya</taxon>
        <taxon>Ascomycota</taxon>
        <taxon>Pezizomycotina</taxon>
        <taxon>Dothideomycetes</taxon>
        <taxon>Pleosporomycetidae</taxon>
        <taxon>Pleosporales</taxon>
        <taxon>Pleosporineae</taxon>
        <taxon>Phaeosphaeriaceae</taxon>
        <taxon>Parastagonospora</taxon>
    </lineage>
</organism>
<dbReference type="InterPro" id="IPR010730">
    <property type="entry name" value="HET"/>
</dbReference>
<keyword evidence="3" id="KW-1185">Reference proteome</keyword>
<evidence type="ECO:0000313" key="2">
    <source>
        <dbReference type="EMBL" id="QRD05039.1"/>
    </source>
</evidence>
<dbReference type="Pfam" id="PF06985">
    <property type="entry name" value="HET"/>
    <property type="match status" value="1"/>
</dbReference>